<dbReference type="GO" id="GO:0003676">
    <property type="term" value="F:nucleic acid binding"/>
    <property type="evidence" value="ECO:0007669"/>
    <property type="project" value="InterPro"/>
</dbReference>
<evidence type="ECO:0000313" key="3">
    <source>
        <dbReference type="Proteomes" id="UP000268285"/>
    </source>
</evidence>
<dbReference type="PANTHER" id="PTHR46889:SF4">
    <property type="entry name" value="TRANSPOSASE INSO FOR INSERTION SEQUENCE ELEMENT IS911B-RELATED"/>
    <property type="match status" value="1"/>
</dbReference>
<dbReference type="SUPFAM" id="SSF53098">
    <property type="entry name" value="Ribonuclease H-like"/>
    <property type="match status" value="1"/>
</dbReference>
<dbReference type="Pfam" id="PF13683">
    <property type="entry name" value="rve_3"/>
    <property type="match status" value="1"/>
</dbReference>
<name>A0A498QUE3_9MYCO</name>
<protein>
    <recommendedName>
        <fullName evidence="1">Integrase catalytic domain-containing protein</fullName>
    </recommendedName>
</protein>
<dbReference type="InterPro" id="IPR036397">
    <property type="entry name" value="RNaseH_sf"/>
</dbReference>
<dbReference type="AlphaFoldDB" id="A0A498QUE3"/>
<dbReference type="Proteomes" id="UP000268285">
    <property type="component" value="Unassembled WGS sequence"/>
</dbReference>
<sequence length="144" mass="15852">MTKNTAFVERALRSAAAHRARQGHPLTGQTIHHADAGSQYRATHFTESLILSGLIPSIGTVGDALDNALAETTIGLYKTECVRHGSPFRTGPIRTLADLENITSAWVHWYNTSRLMHRLGRRPPAEAEAQYYAQQPIGEHTGHT</sequence>
<keyword evidence="3" id="KW-1185">Reference proteome</keyword>
<evidence type="ECO:0000313" key="2">
    <source>
        <dbReference type="EMBL" id="VBA49362.1"/>
    </source>
</evidence>
<dbReference type="PROSITE" id="PS50994">
    <property type="entry name" value="INTEGRASE"/>
    <property type="match status" value="1"/>
</dbReference>
<evidence type="ECO:0000259" key="1">
    <source>
        <dbReference type="PROSITE" id="PS50994"/>
    </source>
</evidence>
<feature type="domain" description="Integrase catalytic" evidence="1">
    <location>
        <begin position="1"/>
        <end position="132"/>
    </location>
</feature>
<dbReference type="Gene3D" id="3.30.420.10">
    <property type="entry name" value="Ribonuclease H-like superfamily/Ribonuclease H"/>
    <property type="match status" value="1"/>
</dbReference>
<dbReference type="PANTHER" id="PTHR46889">
    <property type="entry name" value="TRANSPOSASE INSF FOR INSERTION SEQUENCE IS3B-RELATED"/>
    <property type="match status" value="1"/>
</dbReference>
<reference evidence="2 3" key="1">
    <citation type="submission" date="2018-09" db="EMBL/GenBank/DDBJ databases">
        <authorList>
            <person name="Tagini F."/>
        </authorList>
    </citation>
    <scope>NUCLEOTIDE SEQUENCE [LARGE SCALE GENOMIC DNA]</scope>
    <source>
        <strain evidence="2 3">MK142</strain>
    </source>
</reference>
<dbReference type="EMBL" id="UPHU01000001">
    <property type="protein sequence ID" value="VBA49362.1"/>
    <property type="molecule type" value="Genomic_DNA"/>
</dbReference>
<organism evidence="2 3">
    <name type="scientific">Mycobacterium pseudokansasii</name>
    <dbReference type="NCBI Taxonomy" id="2341080"/>
    <lineage>
        <taxon>Bacteria</taxon>
        <taxon>Bacillati</taxon>
        <taxon>Actinomycetota</taxon>
        <taxon>Actinomycetes</taxon>
        <taxon>Mycobacteriales</taxon>
        <taxon>Mycobacteriaceae</taxon>
        <taxon>Mycobacterium</taxon>
    </lineage>
</organism>
<dbReference type="InterPro" id="IPR012337">
    <property type="entry name" value="RNaseH-like_sf"/>
</dbReference>
<dbReference type="GO" id="GO:0015074">
    <property type="term" value="P:DNA integration"/>
    <property type="evidence" value="ECO:0007669"/>
    <property type="project" value="InterPro"/>
</dbReference>
<gene>
    <name evidence="2" type="ORF">LAUMK142_01873</name>
</gene>
<dbReference type="InterPro" id="IPR001584">
    <property type="entry name" value="Integrase_cat-core"/>
</dbReference>
<dbReference type="InterPro" id="IPR050900">
    <property type="entry name" value="Transposase_IS3/IS150/IS904"/>
</dbReference>
<proteinExistence type="predicted"/>
<accession>A0A498QUE3</accession>